<organism evidence="1 2">
    <name type="scientific">Chitinophaga pinensis (strain ATCC 43595 / DSM 2588 / LMG 13176 / NBRC 15968 / NCIMB 11800 / UQM 2034)</name>
    <dbReference type="NCBI Taxonomy" id="485918"/>
    <lineage>
        <taxon>Bacteria</taxon>
        <taxon>Pseudomonadati</taxon>
        <taxon>Bacteroidota</taxon>
        <taxon>Chitinophagia</taxon>
        <taxon>Chitinophagales</taxon>
        <taxon>Chitinophagaceae</taxon>
        <taxon>Chitinophaga</taxon>
    </lineage>
</organism>
<dbReference type="RefSeq" id="WP_012793608.1">
    <property type="nucleotide sequence ID" value="NC_013132.1"/>
</dbReference>
<evidence type="ECO:0000313" key="2">
    <source>
        <dbReference type="Proteomes" id="UP000002215"/>
    </source>
</evidence>
<dbReference type="Proteomes" id="UP000002215">
    <property type="component" value="Chromosome"/>
</dbReference>
<accession>A0A979GA39</accession>
<reference evidence="1 2" key="2">
    <citation type="journal article" date="2010" name="Stand. Genomic Sci.">
        <title>Complete genome sequence of Chitinophaga pinensis type strain (UQM 2034).</title>
        <authorList>
            <person name="Glavina Del Rio T."/>
            <person name="Abt B."/>
            <person name="Spring S."/>
            <person name="Lapidus A."/>
            <person name="Nolan M."/>
            <person name="Tice H."/>
            <person name="Copeland A."/>
            <person name="Cheng J.F."/>
            <person name="Chen F."/>
            <person name="Bruce D."/>
            <person name="Goodwin L."/>
            <person name="Pitluck S."/>
            <person name="Ivanova N."/>
            <person name="Mavromatis K."/>
            <person name="Mikhailova N."/>
            <person name="Pati A."/>
            <person name="Chen A."/>
            <person name="Palaniappan K."/>
            <person name="Land M."/>
            <person name="Hauser L."/>
            <person name="Chang Y.J."/>
            <person name="Jeffries C.D."/>
            <person name="Chain P."/>
            <person name="Saunders E."/>
            <person name="Detter J.C."/>
            <person name="Brettin T."/>
            <person name="Rohde M."/>
            <person name="Goker M."/>
            <person name="Bristow J."/>
            <person name="Eisen J.A."/>
            <person name="Markowitz V."/>
            <person name="Hugenholtz P."/>
            <person name="Kyrpides N.C."/>
            <person name="Klenk H.P."/>
            <person name="Lucas S."/>
        </authorList>
    </citation>
    <scope>NUCLEOTIDE SEQUENCE [LARGE SCALE GENOMIC DNA]</scope>
    <source>
        <strain evidence="2">ATCC 43595 / DSM 2588 / LMG 13176 / NBRC 15968 / NCIMB 11800 / UQM 2034</strain>
    </source>
</reference>
<protein>
    <submittedName>
        <fullName evidence="1">Uncharacterized protein</fullName>
    </submittedName>
</protein>
<reference evidence="2" key="1">
    <citation type="submission" date="2009-08" db="EMBL/GenBank/DDBJ databases">
        <title>The complete genome of Chitinophaga pinensis DSM 2588.</title>
        <authorList>
            <consortium name="US DOE Joint Genome Institute (JGI-PGF)"/>
            <person name="Lucas S."/>
            <person name="Copeland A."/>
            <person name="Lapidus A."/>
            <person name="Glavina del Rio T."/>
            <person name="Dalin E."/>
            <person name="Tice H."/>
            <person name="Bruce D."/>
            <person name="Goodwin L."/>
            <person name="Pitluck S."/>
            <person name="Kyrpides N."/>
            <person name="Mavromatis K."/>
            <person name="Ivanova N."/>
            <person name="Mikhailova N."/>
            <person name="Sims D."/>
            <person name="Meinche L."/>
            <person name="Brettin T."/>
            <person name="Detter J.C."/>
            <person name="Han C."/>
            <person name="Larimer F."/>
            <person name="Land M."/>
            <person name="Hauser L."/>
            <person name="Markowitz V."/>
            <person name="Cheng J.-F."/>
            <person name="Hugenholtz P."/>
            <person name="Woyke T."/>
            <person name="Wu D."/>
            <person name="Spring S."/>
            <person name="Klenk H.-P."/>
            <person name="Eisen J.A."/>
        </authorList>
    </citation>
    <scope>NUCLEOTIDE SEQUENCE [LARGE SCALE GENOMIC DNA]</scope>
    <source>
        <strain evidence="2">ATCC 43595 / DSM 2588 / LMG 13176 / NBRC 15968 / NCIMB 11800 / UQM 2034</strain>
    </source>
</reference>
<evidence type="ECO:0000313" key="1">
    <source>
        <dbReference type="EMBL" id="ACU63443.1"/>
    </source>
</evidence>
<dbReference type="EMBL" id="CP001699">
    <property type="protein sequence ID" value="ACU63443.1"/>
    <property type="molecule type" value="Genomic_DNA"/>
</dbReference>
<dbReference type="OrthoDB" id="1163141at2"/>
<gene>
    <name evidence="1" type="ordered locus">Cpin_6031</name>
</gene>
<dbReference type="KEGG" id="cpi:Cpin_6031"/>
<dbReference type="AlphaFoldDB" id="A0A979GA39"/>
<name>A0A979GA39_CHIPD</name>
<sequence length="100" mass="12306">MDERRRQILQEIKHQCQEYNSNEFEYYFEIWGLNWYPWQLEVSPEQTIQLSINDLLTEDLQYLEDAGEIFLVKKYEPHEVANETEFGRKRYRINNNKTTP</sequence>
<proteinExistence type="predicted"/>